<proteinExistence type="predicted"/>
<accession>A0A5N5Q8S5</accession>
<gene>
    <name evidence="1" type="ORF">CTheo_8737</name>
</gene>
<evidence type="ECO:0000313" key="2">
    <source>
        <dbReference type="Proteomes" id="UP000383932"/>
    </source>
</evidence>
<comment type="caution">
    <text evidence="1">The sequence shown here is derived from an EMBL/GenBank/DDBJ whole genome shotgun (WGS) entry which is preliminary data.</text>
</comment>
<reference evidence="1 2" key="1">
    <citation type="journal article" date="2019" name="Fungal Biol. Biotechnol.">
        <title>Draft genome sequence of fastidious pathogen Ceratobasidium theobromae, which causes vascular-streak dieback in Theobroma cacao.</title>
        <authorList>
            <person name="Ali S.S."/>
            <person name="Asman A."/>
            <person name="Shao J."/>
            <person name="Firmansyah A.P."/>
            <person name="Susilo A.W."/>
            <person name="Rosmana A."/>
            <person name="McMahon P."/>
            <person name="Junaid M."/>
            <person name="Guest D."/>
            <person name="Kheng T.Y."/>
            <person name="Meinhardt L.W."/>
            <person name="Bailey B.A."/>
        </authorList>
    </citation>
    <scope>NUCLEOTIDE SEQUENCE [LARGE SCALE GENOMIC DNA]</scope>
    <source>
        <strain evidence="1 2">CT2</strain>
    </source>
</reference>
<dbReference type="Proteomes" id="UP000383932">
    <property type="component" value="Unassembled WGS sequence"/>
</dbReference>
<organism evidence="1 2">
    <name type="scientific">Ceratobasidium theobromae</name>
    <dbReference type="NCBI Taxonomy" id="1582974"/>
    <lineage>
        <taxon>Eukaryota</taxon>
        <taxon>Fungi</taxon>
        <taxon>Dikarya</taxon>
        <taxon>Basidiomycota</taxon>
        <taxon>Agaricomycotina</taxon>
        <taxon>Agaricomycetes</taxon>
        <taxon>Cantharellales</taxon>
        <taxon>Ceratobasidiaceae</taxon>
        <taxon>Ceratobasidium</taxon>
    </lineage>
</organism>
<dbReference type="EMBL" id="SSOP01000754">
    <property type="protein sequence ID" value="KAB5587821.1"/>
    <property type="molecule type" value="Genomic_DNA"/>
</dbReference>
<name>A0A5N5Q8S5_9AGAM</name>
<sequence length="94" mass="10584">MQDALMCMIIHPQHHLNNLEGHSDIWEEEFEIVTIGNDTPMQNNNGEGPALIWSEEFKSGWDQPADPTWGSADQDPEGYWADTVLFAGAAPTEW</sequence>
<evidence type="ECO:0000313" key="1">
    <source>
        <dbReference type="EMBL" id="KAB5587821.1"/>
    </source>
</evidence>
<keyword evidence="2" id="KW-1185">Reference proteome</keyword>
<dbReference type="AlphaFoldDB" id="A0A5N5Q8S5"/>
<protein>
    <submittedName>
        <fullName evidence="1">Uncharacterized protein</fullName>
    </submittedName>
</protein>